<dbReference type="FunFam" id="3.40.50.720:FF:000173">
    <property type="entry name" value="3-oxoacyl-[acyl-carrier protein] reductase"/>
    <property type="match status" value="1"/>
</dbReference>
<dbReference type="InterPro" id="IPR002347">
    <property type="entry name" value="SDR_fam"/>
</dbReference>
<comment type="similarity">
    <text evidence="1">Belongs to the short-chain dehydrogenases/reductases (SDR) family.</text>
</comment>
<dbReference type="Gene3D" id="3.40.50.720">
    <property type="entry name" value="NAD(P)-binding Rossmann-like Domain"/>
    <property type="match status" value="1"/>
</dbReference>
<dbReference type="GO" id="GO:0008670">
    <property type="term" value="F:2,4-dienoyl-CoA reductase (NADPH) activity"/>
    <property type="evidence" value="ECO:0007669"/>
    <property type="project" value="InterPro"/>
</dbReference>
<evidence type="ECO:0000313" key="5">
    <source>
        <dbReference type="EMBL" id="UON92815.1"/>
    </source>
</evidence>
<dbReference type="Proteomes" id="UP000829758">
    <property type="component" value="Chromosome"/>
</dbReference>
<dbReference type="InterPro" id="IPR036291">
    <property type="entry name" value="NAD(P)-bd_dom_sf"/>
</dbReference>
<evidence type="ECO:0000256" key="3">
    <source>
        <dbReference type="ARBA" id="ARBA00023002"/>
    </source>
</evidence>
<gene>
    <name evidence="4" type="ORF">LJ755_10705</name>
    <name evidence="5" type="ORF">MUK71_04000</name>
</gene>
<dbReference type="Pfam" id="PF13561">
    <property type="entry name" value="adh_short_C2"/>
    <property type="match status" value="1"/>
</dbReference>
<protein>
    <submittedName>
        <fullName evidence="4">SDR family oxidoreductase</fullName>
    </submittedName>
</protein>
<dbReference type="EMBL" id="CP094984">
    <property type="protein sequence ID" value="UON92815.1"/>
    <property type="molecule type" value="Genomic_DNA"/>
</dbReference>
<sequence length="257" mass="26154">MFSTPVFAGRTALVTGGSAGIGLAIAGTLAGLGAKVAVVGRNKDRLDDAVEQLRAHGGQVRGYAVDVRDAAEVAAVVDAVTGDLGPVSLLVNNAAGNFRVDPLQLSPNGWAAVVDIVLTGTWNVTSAVARTAVDTGTGLSVVSIGTSAAVTGSPSTVHSASAKAGVEAMTKSLAKAWAPHGFRLNVLTPGLTEGTGGTTALYPDADAVQEHVHRIPLRRLARREEIANACAYLLSDYASYITGTTLLIDGGRQLGDQ</sequence>
<evidence type="ECO:0000256" key="1">
    <source>
        <dbReference type="ARBA" id="ARBA00006484"/>
    </source>
</evidence>
<accession>A0A9X1M909</accession>
<name>A0A9X1M909_9MICC</name>
<evidence type="ECO:0000313" key="6">
    <source>
        <dbReference type="Proteomes" id="UP000829758"/>
    </source>
</evidence>
<keyword evidence="6" id="KW-1185">Reference proteome</keyword>
<dbReference type="PRINTS" id="PR00081">
    <property type="entry name" value="GDHRDH"/>
</dbReference>
<reference evidence="4" key="1">
    <citation type="submission" date="2021-10" db="EMBL/GenBank/DDBJ databases">
        <title>Novel species in genus Arthrobacter.</title>
        <authorList>
            <person name="Liu Y."/>
        </authorList>
    </citation>
    <scope>NUCLEOTIDE SEQUENCE</scope>
    <source>
        <strain evidence="6">zg-Y462</strain>
        <strain evidence="4">Zg-Y462</strain>
    </source>
</reference>
<dbReference type="AlphaFoldDB" id="A0A9X1M909"/>
<dbReference type="PANTHER" id="PTHR43296:SF2">
    <property type="entry name" value="PEROXISOMAL 2,4-DIENOYL-COA REDUCTASE [(3E)-ENOYL-COA-PRODUCING]"/>
    <property type="match status" value="1"/>
</dbReference>
<dbReference type="EMBL" id="JAJFZT010000007">
    <property type="protein sequence ID" value="MCC3273196.1"/>
    <property type="molecule type" value="Genomic_DNA"/>
</dbReference>
<dbReference type="Proteomes" id="UP001155145">
    <property type="component" value="Unassembled WGS sequence"/>
</dbReference>
<dbReference type="SUPFAM" id="SSF51735">
    <property type="entry name" value="NAD(P)-binding Rossmann-fold domains"/>
    <property type="match status" value="1"/>
</dbReference>
<keyword evidence="2" id="KW-0521">NADP</keyword>
<organism evidence="4 7">
    <name type="scientific">Arthrobacter zhangbolii</name>
    <dbReference type="NCBI Taxonomy" id="2886936"/>
    <lineage>
        <taxon>Bacteria</taxon>
        <taxon>Bacillati</taxon>
        <taxon>Actinomycetota</taxon>
        <taxon>Actinomycetes</taxon>
        <taxon>Micrococcales</taxon>
        <taxon>Micrococcaceae</taxon>
        <taxon>Arthrobacter</taxon>
    </lineage>
</organism>
<proteinExistence type="inferred from homology"/>
<evidence type="ECO:0000256" key="2">
    <source>
        <dbReference type="ARBA" id="ARBA00022857"/>
    </source>
</evidence>
<keyword evidence="3" id="KW-0560">Oxidoreductase</keyword>
<dbReference type="RefSeq" id="WP_227929060.1">
    <property type="nucleotide sequence ID" value="NZ_CP094984.1"/>
</dbReference>
<evidence type="ECO:0000313" key="4">
    <source>
        <dbReference type="EMBL" id="MCC3273196.1"/>
    </source>
</evidence>
<dbReference type="InterPro" id="IPR045017">
    <property type="entry name" value="DECR2-like"/>
</dbReference>
<dbReference type="GO" id="GO:0009062">
    <property type="term" value="P:fatty acid catabolic process"/>
    <property type="evidence" value="ECO:0007669"/>
    <property type="project" value="InterPro"/>
</dbReference>
<dbReference type="PANTHER" id="PTHR43296">
    <property type="entry name" value="PEROXISOMAL 2,4-DIENOYL-COA REDUCTASE"/>
    <property type="match status" value="1"/>
</dbReference>
<evidence type="ECO:0000313" key="7">
    <source>
        <dbReference type="Proteomes" id="UP001155145"/>
    </source>
</evidence>